<dbReference type="SUPFAM" id="SSF103190">
    <property type="entry name" value="Sensory domain-like"/>
    <property type="match status" value="1"/>
</dbReference>
<dbReference type="Pfam" id="PF02518">
    <property type="entry name" value="HATPase_c"/>
    <property type="match status" value="1"/>
</dbReference>
<dbReference type="Gene3D" id="1.10.287.130">
    <property type="match status" value="1"/>
</dbReference>
<dbReference type="InterPro" id="IPR005467">
    <property type="entry name" value="His_kinase_dom"/>
</dbReference>
<proteinExistence type="predicted"/>
<keyword evidence="5" id="KW-0597">Phosphoprotein</keyword>
<evidence type="ECO:0000256" key="9">
    <source>
        <dbReference type="ARBA" id="ARBA00022777"/>
    </source>
</evidence>
<comment type="subcellular location">
    <subcellularLocation>
        <location evidence="2">Cell membrane</location>
        <topology evidence="2">Multi-pass membrane protein</topology>
    </subcellularLocation>
</comment>
<protein>
    <recommendedName>
        <fullName evidence="3">histidine kinase</fullName>
        <ecNumber evidence="3">2.7.13.3</ecNumber>
    </recommendedName>
</protein>
<evidence type="ECO:0000256" key="13">
    <source>
        <dbReference type="ARBA" id="ARBA00023136"/>
    </source>
</evidence>
<evidence type="ECO:0000256" key="1">
    <source>
        <dbReference type="ARBA" id="ARBA00000085"/>
    </source>
</evidence>
<keyword evidence="7 14" id="KW-0812">Transmembrane</keyword>
<accession>A0A5C5R704</accession>
<dbReference type="InterPro" id="IPR036890">
    <property type="entry name" value="HATPase_C_sf"/>
</dbReference>
<dbReference type="AlphaFoldDB" id="A0A5C5R704"/>
<feature type="domain" description="Histidine kinase" evidence="15">
    <location>
        <begin position="393"/>
        <end position="537"/>
    </location>
</feature>
<dbReference type="Gene3D" id="3.30.450.20">
    <property type="entry name" value="PAS domain"/>
    <property type="match status" value="2"/>
</dbReference>
<dbReference type="InterPro" id="IPR004358">
    <property type="entry name" value="Sig_transdc_His_kin-like_C"/>
</dbReference>
<evidence type="ECO:0000313" key="16">
    <source>
        <dbReference type="EMBL" id="TWS18598.1"/>
    </source>
</evidence>
<keyword evidence="12" id="KW-0902">Two-component regulatory system</keyword>
<evidence type="ECO:0000256" key="10">
    <source>
        <dbReference type="ARBA" id="ARBA00022840"/>
    </source>
</evidence>
<dbReference type="Pfam" id="PF14689">
    <property type="entry name" value="SPOB_a"/>
    <property type="match status" value="1"/>
</dbReference>
<dbReference type="SMART" id="SM00387">
    <property type="entry name" value="HATPase_c"/>
    <property type="match status" value="1"/>
</dbReference>
<evidence type="ECO:0000256" key="12">
    <source>
        <dbReference type="ARBA" id="ARBA00023012"/>
    </source>
</evidence>
<dbReference type="InterPro" id="IPR016120">
    <property type="entry name" value="Sig_transdc_His_kin_SpoOB"/>
</dbReference>
<evidence type="ECO:0000259" key="15">
    <source>
        <dbReference type="PROSITE" id="PS50109"/>
    </source>
</evidence>
<evidence type="ECO:0000313" key="17">
    <source>
        <dbReference type="Proteomes" id="UP000317291"/>
    </source>
</evidence>
<name>A0A5C5R704_9ACTN</name>
<keyword evidence="6" id="KW-0808">Transferase</keyword>
<sequence length="541" mass="56424">MPRIRLRTQILLLQVVIIIISLTVGFGIVLHRVATDTRTEYGYRAKAIAETVASDTEVRAGAAGQSAARRAGRPAAQQELAAAPLQRQALAITERTHVLFVVIADDAGYRIAHPEPSHLGAPLSTDPSATLAGEVEVSQQRGTLGESVRAKAPVLGDDGIVVGLVSVGIATETVDEAARRALLLLVGLAALALAIGVLGSGLLARRWRRLTLGLEPEEMAELIREQNAVLYSGSEGVIAIDAEGVTRVINDRARELLGVTAEAGTPLADLGLTDRVAGVVETPTEVPVAAAVNERVVLVASRRVIRGDTDLGTVLTAVDRTDVEALTRELDSVQAMSAALRAQRHESANRIHVVAGLLRDGRTDEALAYLDEIAGRAGVLPVSGLDRLDEPHLRAFVSAKAARARERGVVLRVGADTALVGVLAHPVDTTTLVGNLLDNAIDAAGDGPAPREVELDVLRDGDDLAIIVVDSGPGFAVDDPFAEGVSTRADPTVPGGRGLGLVIARQVARGHGGEVTVVARGDDGEPTTVMATLPRGVCDDA</sequence>
<evidence type="ECO:0000256" key="14">
    <source>
        <dbReference type="SAM" id="Phobius"/>
    </source>
</evidence>
<dbReference type="GO" id="GO:0005524">
    <property type="term" value="F:ATP binding"/>
    <property type="evidence" value="ECO:0007669"/>
    <property type="project" value="UniProtKB-KW"/>
</dbReference>
<dbReference type="SUPFAM" id="SSF55890">
    <property type="entry name" value="Sporulation response regulatory protein Spo0B"/>
    <property type="match status" value="1"/>
</dbReference>
<comment type="catalytic activity">
    <reaction evidence="1">
        <text>ATP + protein L-histidine = ADP + protein N-phospho-L-histidine.</text>
        <dbReference type="EC" id="2.7.13.3"/>
    </reaction>
</comment>
<reference evidence="16 17" key="1">
    <citation type="submission" date="2019-06" db="EMBL/GenBank/DDBJ databases">
        <title>Tsukamurella conjunctivitidis sp. nov., Tsukamurella assacharolytica sp. nov. and Tsukamurella sputae sp. nov. isolated from patients with conjunctivitis, bacteraemia (lymphoma) and respiratory infection (sputum) in Hong Kong.</title>
        <authorList>
            <person name="Teng J.L.L."/>
            <person name="Lee H.H."/>
            <person name="Fong J.Y.H."/>
            <person name="Fok K.M.N."/>
            <person name="Lau S.K.P."/>
            <person name="Woo P.C.Y."/>
        </authorList>
    </citation>
    <scope>NUCLEOTIDE SEQUENCE [LARGE SCALE GENOMIC DNA]</scope>
    <source>
        <strain evidence="16 17">HKU71</strain>
    </source>
</reference>
<dbReference type="PANTHER" id="PTHR44936:SF10">
    <property type="entry name" value="SENSOR PROTEIN RSTB"/>
    <property type="match status" value="1"/>
</dbReference>
<dbReference type="InterPro" id="IPR039506">
    <property type="entry name" value="SPOB_a"/>
</dbReference>
<keyword evidence="9 16" id="KW-0418">Kinase</keyword>
<keyword evidence="8" id="KW-0547">Nucleotide-binding</keyword>
<dbReference type="GO" id="GO:0000155">
    <property type="term" value="F:phosphorelay sensor kinase activity"/>
    <property type="evidence" value="ECO:0007669"/>
    <property type="project" value="InterPro"/>
</dbReference>
<keyword evidence="11 14" id="KW-1133">Transmembrane helix</keyword>
<dbReference type="EC" id="2.7.13.3" evidence="3"/>
<dbReference type="PANTHER" id="PTHR44936">
    <property type="entry name" value="SENSOR PROTEIN CREC"/>
    <property type="match status" value="1"/>
</dbReference>
<dbReference type="Gene3D" id="3.30.565.10">
    <property type="entry name" value="Histidine kinase-like ATPase, C-terminal domain"/>
    <property type="match status" value="1"/>
</dbReference>
<dbReference type="PRINTS" id="PR00344">
    <property type="entry name" value="BCTRLSENSOR"/>
</dbReference>
<organism evidence="16 17">
    <name type="scientific">Tsukamurella asaccharolytica</name>
    <dbReference type="NCBI Taxonomy" id="2592067"/>
    <lineage>
        <taxon>Bacteria</taxon>
        <taxon>Bacillati</taxon>
        <taxon>Actinomycetota</taxon>
        <taxon>Actinomycetes</taxon>
        <taxon>Mycobacteriales</taxon>
        <taxon>Tsukamurellaceae</taxon>
        <taxon>Tsukamurella</taxon>
    </lineage>
</organism>
<evidence type="ECO:0000256" key="7">
    <source>
        <dbReference type="ARBA" id="ARBA00022692"/>
    </source>
</evidence>
<keyword evidence="17" id="KW-1185">Reference proteome</keyword>
<gene>
    <name evidence="16" type="ORF">FK529_14905</name>
</gene>
<dbReference type="GO" id="GO:0005886">
    <property type="term" value="C:plasma membrane"/>
    <property type="evidence" value="ECO:0007669"/>
    <property type="project" value="UniProtKB-SubCell"/>
</dbReference>
<evidence type="ECO:0000256" key="11">
    <source>
        <dbReference type="ARBA" id="ARBA00022989"/>
    </source>
</evidence>
<dbReference type="InterPro" id="IPR050980">
    <property type="entry name" value="2C_sensor_his_kinase"/>
</dbReference>
<dbReference type="Pfam" id="PF17203">
    <property type="entry name" value="sCache_3_2"/>
    <property type="match status" value="1"/>
</dbReference>
<keyword evidence="10" id="KW-0067">ATP-binding</keyword>
<evidence type="ECO:0000256" key="2">
    <source>
        <dbReference type="ARBA" id="ARBA00004651"/>
    </source>
</evidence>
<dbReference type="SUPFAM" id="SSF55874">
    <property type="entry name" value="ATPase domain of HSP90 chaperone/DNA topoisomerase II/histidine kinase"/>
    <property type="match status" value="1"/>
</dbReference>
<evidence type="ECO:0000256" key="4">
    <source>
        <dbReference type="ARBA" id="ARBA00022475"/>
    </source>
</evidence>
<dbReference type="EMBL" id="VIGW01000008">
    <property type="protein sequence ID" value="TWS18598.1"/>
    <property type="molecule type" value="Genomic_DNA"/>
</dbReference>
<evidence type="ECO:0000256" key="6">
    <source>
        <dbReference type="ARBA" id="ARBA00022679"/>
    </source>
</evidence>
<evidence type="ECO:0000256" key="5">
    <source>
        <dbReference type="ARBA" id="ARBA00022553"/>
    </source>
</evidence>
<feature type="transmembrane region" description="Helical" evidence="14">
    <location>
        <begin position="181"/>
        <end position="204"/>
    </location>
</feature>
<dbReference type="RefSeq" id="WP_146562580.1">
    <property type="nucleotide sequence ID" value="NZ_VIGW01000008.1"/>
</dbReference>
<comment type="caution">
    <text evidence="16">The sequence shown here is derived from an EMBL/GenBank/DDBJ whole genome shotgun (WGS) entry which is preliminary data.</text>
</comment>
<dbReference type="InterPro" id="IPR029151">
    <property type="entry name" value="Sensor-like_sf"/>
</dbReference>
<dbReference type="PROSITE" id="PS50109">
    <property type="entry name" value="HIS_KIN"/>
    <property type="match status" value="1"/>
</dbReference>
<evidence type="ECO:0000256" key="8">
    <source>
        <dbReference type="ARBA" id="ARBA00022741"/>
    </source>
</evidence>
<keyword evidence="4" id="KW-1003">Cell membrane</keyword>
<dbReference type="Proteomes" id="UP000317291">
    <property type="component" value="Unassembled WGS sequence"/>
</dbReference>
<dbReference type="InterPro" id="IPR033463">
    <property type="entry name" value="sCache_3"/>
</dbReference>
<evidence type="ECO:0000256" key="3">
    <source>
        <dbReference type="ARBA" id="ARBA00012438"/>
    </source>
</evidence>
<keyword evidence="13 14" id="KW-0472">Membrane</keyword>
<dbReference type="InterPro" id="IPR003594">
    <property type="entry name" value="HATPase_dom"/>
</dbReference>
<feature type="transmembrane region" description="Helical" evidence="14">
    <location>
        <begin position="12"/>
        <end position="34"/>
    </location>
</feature>
<dbReference type="OrthoDB" id="9792686at2"/>